<dbReference type="EMBL" id="CAJHIA010000028">
    <property type="protein sequence ID" value="CAD6447606.1"/>
    <property type="molecule type" value="Genomic_DNA"/>
</dbReference>
<sequence>MQLAGKDILESWNLGGRRLNATFWPYCDISVPSWSPTLSSFEHERFKIMPTDPQIIITSCHHGYEHHMCISSPKRISVQPPLLMLYMLVSATTDYQVKRPVYAAVNSKIQEYQHYLPETVLLTMLCIMTIILVEVFLDACSCDTV</sequence>
<keyword evidence="2" id="KW-1185">Reference proteome</keyword>
<dbReference type="Proteomes" id="UP000624404">
    <property type="component" value="Unassembled WGS sequence"/>
</dbReference>
<gene>
    <name evidence="1" type="ORF">SCLTRI_LOCUS7398</name>
</gene>
<evidence type="ECO:0000313" key="1">
    <source>
        <dbReference type="EMBL" id="CAD6447606.1"/>
    </source>
</evidence>
<evidence type="ECO:0000313" key="2">
    <source>
        <dbReference type="Proteomes" id="UP000624404"/>
    </source>
</evidence>
<name>A0A8H2W0S8_9HELO</name>
<comment type="caution">
    <text evidence="1">The sequence shown here is derived from an EMBL/GenBank/DDBJ whole genome shotgun (WGS) entry which is preliminary data.</text>
</comment>
<dbReference type="AlphaFoldDB" id="A0A8H2W0S8"/>
<organism evidence="1 2">
    <name type="scientific">Sclerotinia trifoliorum</name>
    <dbReference type="NCBI Taxonomy" id="28548"/>
    <lineage>
        <taxon>Eukaryota</taxon>
        <taxon>Fungi</taxon>
        <taxon>Dikarya</taxon>
        <taxon>Ascomycota</taxon>
        <taxon>Pezizomycotina</taxon>
        <taxon>Leotiomycetes</taxon>
        <taxon>Helotiales</taxon>
        <taxon>Sclerotiniaceae</taxon>
        <taxon>Sclerotinia</taxon>
    </lineage>
</organism>
<proteinExistence type="predicted"/>
<accession>A0A8H2W0S8</accession>
<protein>
    <submittedName>
        <fullName evidence="1">4f5fe20a-91bf-4b6a-b997-56ef5917574a-CDS</fullName>
    </submittedName>
</protein>
<reference evidence="1" key="1">
    <citation type="submission" date="2020-10" db="EMBL/GenBank/DDBJ databases">
        <authorList>
            <person name="Kusch S."/>
        </authorList>
    </citation>
    <scope>NUCLEOTIDE SEQUENCE</scope>
    <source>
        <strain evidence="1">SwB9</strain>
    </source>
</reference>